<dbReference type="Proteomes" id="UP000887567">
    <property type="component" value="Unplaced"/>
</dbReference>
<keyword evidence="3 11" id="KW-0217">Developmental protein</keyword>
<dbReference type="InterPro" id="IPR005817">
    <property type="entry name" value="Wnt"/>
</dbReference>
<evidence type="ECO:0000256" key="3">
    <source>
        <dbReference type="ARBA" id="ARBA00022473"/>
    </source>
</evidence>
<dbReference type="GO" id="GO:0060070">
    <property type="term" value="P:canonical Wnt signaling pathway"/>
    <property type="evidence" value="ECO:0007669"/>
    <property type="project" value="TreeGrafter"/>
</dbReference>
<dbReference type="GeneID" id="110234822"/>
<comment type="function">
    <text evidence="11">Ligand for members of the frizzled family of seven transmembrane receptors.</text>
</comment>
<dbReference type="Pfam" id="PF00110">
    <property type="entry name" value="wnt"/>
    <property type="match status" value="1"/>
</dbReference>
<dbReference type="GO" id="GO:0005125">
    <property type="term" value="F:cytokine activity"/>
    <property type="evidence" value="ECO:0007669"/>
    <property type="project" value="TreeGrafter"/>
</dbReference>
<dbReference type="FunFam" id="3.30.2460.20:FF:000001">
    <property type="entry name" value="Wnt homolog"/>
    <property type="match status" value="1"/>
</dbReference>
<feature type="signal peptide" evidence="13">
    <location>
        <begin position="1"/>
        <end position="23"/>
    </location>
</feature>
<proteinExistence type="inferred from homology"/>
<dbReference type="SMART" id="SM00097">
    <property type="entry name" value="WNT1"/>
    <property type="match status" value="1"/>
</dbReference>
<accession>A0A913WY07</accession>
<dbReference type="InterPro" id="IPR018161">
    <property type="entry name" value="Wnt_CS"/>
</dbReference>
<keyword evidence="15" id="KW-1185">Reference proteome</keyword>
<protein>
    <recommendedName>
        <fullName evidence="11">Protein Wnt</fullName>
    </recommendedName>
</protein>
<dbReference type="PANTHER" id="PTHR12027">
    <property type="entry name" value="WNT RELATED"/>
    <property type="match status" value="1"/>
</dbReference>
<dbReference type="GO" id="GO:0030182">
    <property type="term" value="P:neuron differentiation"/>
    <property type="evidence" value="ECO:0007669"/>
    <property type="project" value="TreeGrafter"/>
</dbReference>
<sequence length="392" mass="44753">MRRRLHVVWILLFLLTISHQTTAHWWFMSQVYALGAKVMCNTIAGLVSFQRQLCRENPDVMVSIGKGAKLGIDECQFQFADQRWNCSTVDRDASLFGKVMRRASKETAFVYAISTAGVVHEVTRSCTLGELKECSCDNRRSGRSRKGFEWGGCSDNIAYGLNFAKAFVDAREVERDARALVNLHNNYVGRRAVKTNMLLDCKCHGVSGSCSVRTCWKTLPPFRIVGEHLKHKYENCLLVTVDQSGTQLTHPDFSYRRPSRDELVYLEESPDYCSINSNTGSLGTSGRECNRTEQGSGGCAVLCCGRGFNTIQVEEDYKCYCKFHWCCHVKCEKCRRTVDKHICKPPKSSEVNAFPVSTQKNRKVTHHRKGKKNRRKYRMRKNKKDRRNDVGK</sequence>
<evidence type="ECO:0000256" key="12">
    <source>
        <dbReference type="SAM" id="MobiDB-lite"/>
    </source>
</evidence>
<feature type="chain" id="PRO_5037248635" description="Protein Wnt" evidence="13">
    <location>
        <begin position="24"/>
        <end position="392"/>
    </location>
</feature>
<dbReference type="PROSITE" id="PS00246">
    <property type="entry name" value="WNT1"/>
    <property type="match status" value="1"/>
</dbReference>
<evidence type="ECO:0000256" key="13">
    <source>
        <dbReference type="SAM" id="SignalP"/>
    </source>
</evidence>
<name>A0A913WY07_EXADI</name>
<evidence type="ECO:0000256" key="6">
    <source>
        <dbReference type="ARBA" id="ARBA00022687"/>
    </source>
</evidence>
<dbReference type="OrthoDB" id="5945655at2759"/>
<dbReference type="GO" id="GO:0045165">
    <property type="term" value="P:cell fate commitment"/>
    <property type="evidence" value="ECO:0007669"/>
    <property type="project" value="TreeGrafter"/>
</dbReference>
<dbReference type="GO" id="GO:0005109">
    <property type="term" value="F:frizzled binding"/>
    <property type="evidence" value="ECO:0007669"/>
    <property type="project" value="TreeGrafter"/>
</dbReference>
<dbReference type="PRINTS" id="PR01842">
    <property type="entry name" value="WNT2PROTEIN"/>
</dbReference>
<feature type="region of interest" description="Disordered" evidence="12">
    <location>
        <begin position="354"/>
        <end position="392"/>
    </location>
</feature>
<keyword evidence="9" id="KW-0325">Glycoprotein</keyword>
<dbReference type="InterPro" id="IPR043158">
    <property type="entry name" value="Wnt_C"/>
</dbReference>
<feature type="compositionally biased region" description="Basic residues" evidence="12">
    <location>
        <begin position="360"/>
        <end position="385"/>
    </location>
</feature>
<evidence type="ECO:0000313" key="15">
    <source>
        <dbReference type="Proteomes" id="UP000887567"/>
    </source>
</evidence>
<keyword evidence="4" id="KW-0964">Secreted</keyword>
<evidence type="ECO:0000256" key="5">
    <source>
        <dbReference type="ARBA" id="ARBA00022530"/>
    </source>
</evidence>
<dbReference type="GO" id="GO:0005615">
    <property type="term" value="C:extracellular space"/>
    <property type="evidence" value="ECO:0007669"/>
    <property type="project" value="TreeGrafter"/>
</dbReference>
<dbReference type="Gene3D" id="3.30.2460.20">
    <property type="match status" value="1"/>
</dbReference>
<dbReference type="InterPro" id="IPR009140">
    <property type="entry name" value="Wnt2"/>
</dbReference>
<dbReference type="RefSeq" id="XP_020895878.1">
    <property type="nucleotide sequence ID" value="XM_021040219.2"/>
</dbReference>
<organism evidence="14 15">
    <name type="scientific">Exaiptasia diaphana</name>
    <name type="common">Tropical sea anemone</name>
    <name type="synonym">Aiptasia pulchella</name>
    <dbReference type="NCBI Taxonomy" id="2652724"/>
    <lineage>
        <taxon>Eukaryota</taxon>
        <taxon>Metazoa</taxon>
        <taxon>Cnidaria</taxon>
        <taxon>Anthozoa</taxon>
        <taxon>Hexacorallia</taxon>
        <taxon>Actiniaria</taxon>
        <taxon>Aiptasiidae</taxon>
        <taxon>Exaiptasia</taxon>
    </lineage>
</organism>
<keyword evidence="5" id="KW-0272">Extracellular matrix</keyword>
<dbReference type="PRINTS" id="PR01349">
    <property type="entry name" value="WNTPROTEIN"/>
</dbReference>
<keyword evidence="8" id="KW-1015">Disulfide bond</keyword>
<dbReference type="OMA" id="IHTCKPH"/>
<evidence type="ECO:0000256" key="1">
    <source>
        <dbReference type="ARBA" id="ARBA00004498"/>
    </source>
</evidence>
<evidence type="ECO:0000256" key="2">
    <source>
        <dbReference type="ARBA" id="ARBA00005683"/>
    </source>
</evidence>
<evidence type="ECO:0000256" key="11">
    <source>
        <dbReference type="RuleBase" id="RU003500"/>
    </source>
</evidence>
<evidence type="ECO:0000256" key="8">
    <source>
        <dbReference type="ARBA" id="ARBA00023157"/>
    </source>
</evidence>
<dbReference type="EnsemblMetazoa" id="XM_021040219.2">
    <property type="protein sequence ID" value="XP_020895878.1"/>
    <property type="gene ID" value="LOC110234822"/>
</dbReference>
<evidence type="ECO:0000256" key="9">
    <source>
        <dbReference type="ARBA" id="ARBA00023180"/>
    </source>
</evidence>
<dbReference type="CDD" id="cd19334">
    <property type="entry name" value="Wnt_Wnt2_like"/>
    <property type="match status" value="1"/>
</dbReference>
<evidence type="ECO:0000256" key="4">
    <source>
        <dbReference type="ARBA" id="ARBA00022525"/>
    </source>
</evidence>
<keyword evidence="6 11" id="KW-0879">Wnt signaling pathway</keyword>
<comment type="subcellular location">
    <subcellularLocation>
        <location evidence="1 11">Secreted</location>
        <location evidence="1 11">Extracellular space</location>
        <location evidence="1 11">Extracellular matrix</location>
    </subcellularLocation>
</comment>
<keyword evidence="10" id="KW-0449">Lipoprotein</keyword>
<dbReference type="KEGG" id="epa:110234822"/>
<reference evidence="14" key="1">
    <citation type="submission" date="2022-11" db="UniProtKB">
        <authorList>
            <consortium name="EnsemblMetazoa"/>
        </authorList>
    </citation>
    <scope>IDENTIFICATION</scope>
</reference>
<dbReference type="AlphaFoldDB" id="A0A913WY07"/>
<evidence type="ECO:0000256" key="10">
    <source>
        <dbReference type="ARBA" id="ARBA00023288"/>
    </source>
</evidence>
<evidence type="ECO:0000256" key="7">
    <source>
        <dbReference type="ARBA" id="ARBA00022729"/>
    </source>
</evidence>
<keyword evidence="7 13" id="KW-0732">Signal</keyword>
<dbReference type="PANTHER" id="PTHR12027:SF37">
    <property type="entry name" value="PROTEIN WNT"/>
    <property type="match status" value="1"/>
</dbReference>
<dbReference type="GO" id="GO:0048513">
    <property type="term" value="P:animal organ development"/>
    <property type="evidence" value="ECO:0007669"/>
    <property type="project" value="UniProtKB-ARBA"/>
</dbReference>
<comment type="similarity">
    <text evidence="2 11">Belongs to the Wnt family.</text>
</comment>
<evidence type="ECO:0000313" key="14">
    <source>
        <dbReference type="EnsemblMetazoa" id="XP_020895878.1"/>
    </source>
</evidence>